<evidence type="ECO:0000313" key="2">
    <source>
        <dbReference type="Proteomes" id="UP000076532"/>
    </source>
</evidence>
<dbReference type="Proteomes" id="UP000076532">
    <property type="component" value="Unassembled WGS sequence"/>
</dbReference>
<evidence type="ECO:0000313" key="1">
    <source>
        <dbReference type="EMBL" id="KZP15933.1"/>
    </source>
</evidence>
<accession>A0A166ENA1</accession>
<gene>
    <name evidence="1" type="ORF">FIBSPDRAFT_866675</name>
</gene>
<sequence>MNMNADEVAVLGVGLYGAALSKQFKTKDRCRTATCTTCRRRTPRPPRPRRRAAA</sequence>
<proteinExistence type="predicted"/>
<reference evidence="1 2" key="1">
    <citation type="journal article" date="2016" name="Mol. Biol. Evol.">
        <title>Comparative Genomics of Early-Diverging Mushroom-Forming Fungi Provides Insights into the Origins of Lignocellulose Decay Capabilities.</title>
        <authorList>
            <person name="Nagy L.G."/>
            <person name="Riley R."/>
            <person name="Tritt A."/>
            <person name="Adam C."/>
            <person name="Daum C."/>
            <person name="Floudas D."/>
            <person name="Sun H."/>
            <person name="Yadav J.S."/>
            <person name="Pangilinan J."/>
            <person name="Larsson K.H."/>
            <person name="Matsuura K."/>
            <person name="Barry K."/>
            <person name="Labutti K."/>
            <person name="Kuo R."/>
            <person name="Ohm R.A."/>
            <person name="Bhattacharya S.S."/>
            <person name="Shirouzu T."/>
            <person name="Yoshinaga Y."/>
            <person name="Martin F.M."/>
            <person name="Grigoriev I.V."/>
            <person name="Hibbett D.S."/>
        </authorList>
    </citation>
    <scope>NUCLEOTIDE SEQUENCE [LARGE SCALE GENOMIC DNA]</scope>
    <source>
        <strain evidence="1 2">CBS 109695</strain>
    </source>
</reference>
<organism evidence="1 2">
    <name type="scientific">Athelia psychrophila</name>
    <dbReference type="NCBI Taxonomy" id="1759441"/>
    <lineage>
        <taxon>Eukaryota</taxon>
        <taxon>Fungi</taxon>
        <taxon>Dikarya</taxon>
        <taxon>Basidiomycota</taxon>
        <taxon>Agaricomycotina</taxon>
        <taxon>Agaricomycetes</taxon>
        <taxon>Agaricomycetidae</taxon>
        <taxon>Atheliales</taxon>
        <taxon>Atheliaceae</taxon>
        <taxon>Athelia</taxon>
    </lineage>
</organism>
<protein>
    <submittedName>
        <fullName evidence="1">Uncharacterized protein</fullName>
    </submittedName>
</protein>
<keyword evidence="2" id="KW-1185">Reference proteome</keyword>
<dbReference type="AlphaFoldDB" id="A0A166ENA1"/>
<dbReference type="EMBL" id="KV417599">
    <property type="protein sequence ID" value="KZP15933.1"/>
    <property type="molecule type" value="Genomic_DNA"/>
</dbReference>
<name>A0A166ENA1_9AGAM</name>